<protein>
    <submittedName>
        <fullName evidence="3">Two-component sensor histidine kinase</fullName>
    </submittedName>
</protein>
<gene>
    <name evidence="3" type="ORF">HNR21_000729</name>
</gene>
<feature type="domain" description="Histidine kinase/HSP90-like ATPase" evidence="2">
    <location>
        <begin position="7"/>
        <end position="76"/>
    </location>
</feature>
<dbReference type="InterPro" id="IPR036890">
    <property type="entry name" value="HATPase_C_sf"/>
</dbReference>
<dbReference type="EMBL" id="JACJII010000001">
    <property type="protein sequence ID" value="MBA9001847.1"/>
    <property type="molecule type" value="Genomic_DNA"/>
</dbReference>
<name>A0A7W3R6Q5_9ACTN</name>
<dbReference type="PANTHER" id="PTHR35526:SF3">
    <property type="entry name" value="ANTI-SIGMA-F FACTOR RSBW"/>
    <property type="match status" value="1"/>
</dbReference>
<evidence type="ECO:0000313" key="4">
    <source>
        <dbReference type="Proteomes" id="UP000539313"/>
    </source>
</evidence>
<organism evidence="3 4">
    <name type="scientific">Thermomonospora cellulosilytica</name>
    <dbReference type="NCBI Taxonomy" id="1411118"/>
    <lineage>
        <taxon>Bacteria</taxon>
        <taxon>Bacillati</taxon>
        <taxon>Actinomycetota</taxon>
        <taxon>Actinomycetes</taxon>
        <taxon>Streptosporangiales</taxon>
        <taxon>Thermomonosporaceae</taxon>
        <taxon>Thermomonospora</taxon>
    </lineage>
</organism>
<evidence type="ECO:0000259" key="2">
    <source>
        <dbReference type="Pfam" id="PF02518"/>
    </source>
</evidence>
<dbReference type="AlphaFoldDB" id="A0A7W3R6Q5"/>
<dbReference type="GO" id="GO:0004674">
    <property type="term" value="F:protein serine/threonine kinase activity"/>
    <property type="evidence" value="ECO:0007669"/>
    <property type="project" value="UniProtKB-KW"/>
</dbReference>
<keyword evidence="3" id="KW-0418">Kinase</keyword>
<dbReference type="SUPFAM" id="SSF55874">
    <property type="entry name" value="ATPase domain of HSP90 chaperone/DNA topoisomerase II/histidine kinase"/>
    <property type="match status" value="1"/>
</dbReference>
<reference evidence="3 4" key="1">
    <citation type="submission" date="2020-08" db="EMBL/GenBank/DDBJ databases">
        <title>Sequencing the genomes of 1000 actinobacteria strains.</title>
        <authorList>
            <person name="Klenk H.-P."/>
        </authorList>
    </citation>
    <scope>NUCLEOTIDE SEQUENCE [LARGE SCALE GENOMIC DNA]</scope>
    <source>
        <strain evidence="3 4">DSM 45823</strain>
    </source>
</reference>
<accession>A0A7W3R6Q5</accession>
<comment type="caution">
    <text evidence="3">The sequence shown here is derived from an EMBL/GenBank/DDBJ whole genome shotgun (WGS) entry which is preliminary data.</text>
</comment>
<evidence type="ECO:0000313" key="3">
    <source>
        <dbReference type="EMBL" id="MBA9001847.1"/>
    </source>
</evidence>
<dbReference type="CDD" id="cd16936">
    <property type="entry name" value="HATPase_RsbW-like"/>
    <property type="match status" value="1"/>
</dbReference>
<dbReference type="PANTHER" id="PTHR35526">
    <property type="entry name" value="ANTI-SIGMA-F FACTOR RSBW-RELATED"/>
    <property type="match status" value="1"/>
</dbReference>
<keyword evidence="1" id="KW-0723">Serine/threonine-protein kinase</keyword>
<keyword evidence="4" id="KW-1185">Reference proteome</keyword>
<dbReference type="Gene3D" id="3.30.565.10">
    <property type="entry name" value="Histidine kinase-like ATPase, C-terminal domain"/>
    <property type="match status" value="1"/>
</dbReference>
<dbReference type="InterPro" id="IPR003594">
    <property type="entry name" value="HATPase_dom"/>
</dbReference>
<sequence length="90" mass="9860">MDDALVIVSELVTNSVRYGATQITVNVEWHRARGNVEIAVWDDASGTPEKQEPDFVSETGRGLHIVNQLSIDWGHHPAADGIGKIVWAVL</sequence>
<proteinExistence type="predicted"/>
<dbReference type="Proteomes" id="UP000539313">
    <property type="component" value="Unassembled WGS sequence"/>
</dbReference>
<evidence type="ECO:0000256" key="1">
    <source>
        <dbReference type="ARBA" id="ARBA00022527"/>
    </source>
</evidence>
<dbReference type="InterPro" id="IPR050267">
    <property type="entry name" value="Anti-sigma-factor_SerPK"/>
</dbReference>
<keyword evidence="3" id="KW-0808">Transferase</keyword>
<dbReference type="RefSeq" id="WP_182704037.1">
    <property type="nucleotide sequence ID" value="NZ_JACJII010000001.1"/>
</dbReference>
<dbReference type="Pfam" id="PF02518">
    <property type="entry name" value="HATPase_c"/>
    <property type="match status" value="1"/>
</dbReference>